<comment type="caution">
    <text evidence="2">The sequence shown here is derived from an EMBL/GenBank/DDBJ whole genome shotgun (WGS) entry which is preliminary data.</text>
</comment>
<dbReference type="RefSeq" id="WP_218091988.1">
    <property type="nucleotide sequence ID" value="NZ_CAJVAS010000007.1"/>
</dbReference>
<accession>A0A916JZS4</accession>
<sequence length="193" mass="21446">MGKQFPAMLPEHEAFIKQQRIFFVGSAMAEGHVNISPKGHDVFRIFSPTEVAYLDLTGSGNETSAHLTKQDRITLMFMAFEGAPMILRLYGKGRVILPSTPEWDRLIPHFEPLPGARQIIYADIHTVKTSCGFSVPFFSYEGERETLLKWAAQKGEQGLDAYHREKNTVSMDGVVTPLGQQLASSSRSGEGTD</sequence>
<reference evidence="2" key="1">
    <citation type="submission" date="2021-06" db="EMBL/GenBank/DDBJ databases">
        <authorList>
            <person name="Criscuolo A."/>
        </authorList>
    </citation>
    <scope>NUCLEOTIDE SEQUENCE</scope>
    <source>
        <strain evidence="2">CIP111600</strain>
    </source>
</reference>
<dbReference type="Proteomes" id="UP000693672">
    <property type="component" value="Unassembled WGS sequence"/>
</dbReference>
<dbReference type="EMBL" id="CAJVAS010000007">
    <property type="protein sequence ID" value="CAG7619402.1"/>
    <property type="molecule type" value="Genomic_DNA"/>
</dbReference>
<dbReference type="Pfam" id="PF01243">
    <property type="entry name" value="PNPOx_N"/>
    <property type="match status" value="1"/>
</dbReference>
<evidence type="ECO:0000313" key="3">
    <source>
        <dbReference type="Proteomes" id="UP000693672"/>
    </source>
</evidence>
<evidence type="ECO:0000259" key="1">
    <source>
        <dbReference type="Pfam" id="PF01243"/>
    </source>
</evidence>
<protein>
    <recommendedName>
        <fullName evidence="1">Pyridoxamine 5'-phosphate oxidase N-terminal domain-containing protein</fullName>
    </recommendedName>
</protein>
<dbReference type="AlphaFoldDB" id="A0A916JZS4"/>
<dbReference type="PANTHER" id="PTHR39336:SF1">
    <property type="entry name" value="PYRIDOXAMINE PHOSPHATE OXIDASE FAMILY PROTEIN (AFU_ORTHOLOGUE AFUA_6G11440)"/>
    <property type="match status" value="1"/>
</dbReference>
<gene>
    <name evidence="2" type="ORF">PAESOLCIP111_02210</name>
</gene>
<proteinExistence type="predicted"/>
<dbReference type="PANTHER" id="PTHR39336">
    <property type="entry name" value="PYRIDOXAMINE PHOSPHATE OXIDASE FAMILY PROTEIN (AFU_ORTHOLOGUE AFUA_6G11440)"/>
    <property type="match status" value="1"/>
</dbReference>
<dbReference type="InterPro" id="IPR011576">
    <property type="entry name" value="Pyridox_Oxase_N"/>
</dbReference>
<evidence type="ECO:0000313" key="2">
    <source>
        <dbReference type="EMBL" id="CAG7619402.1"/>
    </source>
</evidence>
<organism evidence="2 3">
    <name type="scientific">Paenibacillus solanacearum</name>
    <dbReference type="NCBI Taxonomy" id="2048548"/>
    <lineage>
        <taxon>Bacteria</taxon>
        <taxon>Bacillati</taxon>
        <taxon>Bacillota</taxon>
        <taxon>Bacilli</taxon>
        <taxon>Bacillales</taxon>
        <taxon>Paenibacillaceae</taxon>
        <taxon>Paenibacillus</taxon>
    </lineage>
</organism>
<keyword evidence="3" id="KW-1185">Reference proteome</keyword>
<name>A0A916JZS4_9BACL</name>
<feature type="domain" description="Pyridoxamine 5'-phosphate oxidase N-terminal" evidence="1">
    <location>
        <begin position="9"/>
        <end position="131"/>
    </location>
</feature>